<name>A0ABY2K9N5_9DEIN</name>
<dbReference type="PROSITE" id="PS00136">
    <property type="entry name" value="SUBTILASE_ASP"/>
    <property type="match status" value="1"/>
</dbReference>
<dbReference type="RefSeq" id="WP_135342765.1">
    <property type="nucleotide sequence ID" value="NZ_ML214239.1"/>
</dbReference>
<comment type="caution">
    <text evidence="9">The sequence shown here is derived from an EMBL/GenBank/DDBJ whole genome shotgun (WGS) entry which is preliminary data.</text>
</comment>
<evidence type="ECO:0000313" key="9">
    <source>
        <dbReference type="EMBL" id="TFU18108.1"/>
    </source>
</evidence>
<dbReference type="PANTHER" id="PTHR43806:SF11">
    <property type="entry name" value="CEREVISIN-RELATED"/>
    <property type="match status" value="1"/>
</dbReference>
<feature type="signal peptide" evidence="7">
    <location>
        <begin position="1"/>
        <end position="19"/>
    </location>
</feature>
<dbReference type="InterPro" id="IPR000209">
    <property type="entry name" value="Peptidase_S8/S53_dom"/>
</dbReference>
<dbReference type="InterPro" id="IPR015500">
    <property type="entry name" value="Peptidase_S8_subtilisin-rel"/>
</dbReference>
<keyword evidence="2 5" id="KW-0645">Protease</keyword>
<keyword evidence="10" id="KW-1185">Reference proteome</keyword>
<accession>A0ABY2K9N5</accession>
<dbReference type="GO" id="GO:0008233">
    <property type="term" value="F:peptidase activity"/>
    <property type="evidence" value="ECO:0007669"/>
    <property type="project" value="UniProtKB-KW"/>
</dbReference>
<feature type="active site" description="Charge relay system" evidence="5">
    <location>
        <position position="370"/>
    </location>
</feature>
<dbReference type="InterPro" id="IPR050131">
    <property type="entry name" value="Peptidase_S8_subtilisin-like"/>
</dbReference>
<evidence type="ECO:0000256" key="4">
    <source>
        <dbReference type="ARBA" id="ARBA00022825"/>
    </source>
</evidence>
<dbReference type="GO" id="GO:0006508">
    <property type="term" value="P:proteolysis"/>
    <property type="evidence" value="ECO:0007669"/>
    <property type="project" value="UniProtKB-KW"/>
</dbReference>
<evidence type="ECO:0000256" key="1">
    <source>
        <dbReference type="ARBA" id="ARBA00011073"/>
    </source>
</evidence>
<reference evidence="9 10" key="1">
    <citation type="submission" date="2019-03" db="EMBL/GenBank/DDBJ databases">
        <title>Thermus tengchongensis species for the arsenic transformation mechanism.</title>
        <authorList>
            <person name="Yuan G.C."/>
        </authorList>
    </citation>
    <scope>NUCLEOTIDE SEQUENCE [LARGE SCALE GENOMIC DNA]</scope>
    <source>
        <strain evidence="9 10">15Y</strain>
    </source>
</reference>
<evidence type="ECO:0000256" key="3">
    <source>
        <dbReference type="ARBA" id="ARBA00022801"/>
    </source>
</evidence>
<dbReference type="Pfam" id="PF00082">
    <property type="entry name" value="Peptidase_S8"/>
    <property type="match status" value="1"/>
</dbReference>
<sequence>MRPFLFLMLLLGTAFLLTACPQTPPPPPVNPAGCPAGPLQAQGVEEPLRLEGLGRFAGEYVPGELLVLSKPGLSVQALRAEGVEPQEALSQGLLRVKVPKGQEEAKARALLRAGAQYVQPNYLYRPLRTPNDPLYTTDQKVYLNNLLRMEAAWDQSTGQESPPLIAVLDTGILDHEDFQASKYLPAGVNLDVADGDADPTDRSADRGHGLAVASVLGADTDNALGMAGVTWGGYIVPIKVFYDGGGATTSTLLQGVRLARELGVRIANISLGTNGYDGLLDQELAQARAQGMVIVAAAGNYRSPYLGYSSGGPVMFPASSPSALAVGAVDQDRRRASFSACGSELDLVAPGVGVLVAVPSGGYARFEGTSFASPIVAGVAALYMSKYASERGAWPTPDQVYTCLTQTAEDLGPAGKDNEYGFGLVRADRVLTNTTYCFP</sequence>
<feature type="chain" id="PRO_5046918073" evidence="7">
    <location>
        <begin position="20"/>
        <end position="439"/>
    </location>
</feature>
<protein>
    <submittedName>
        <fullName evidence="9">Serine protease</fullName>
    </submittedName>
</protein>
<dbReference type="InterPro" id="IPR023828">
    <property type="entry name" value="Peptidase_S8_Ser-AS"/>
</dbReference>
<evidence type="ECO:0000256" key="5">
    <source>
        <dbReference type="PROSITE-ProRule" id="PRU01240"/>
    </source>
</evidence>
<keyword evidence="4 5" id="KW-0720">Serine protease</keyword>
<dbReference type="InterPro" id="IPR036852">
    <property type="entry name" value="Peptidase_S8/S53_dom_sf"/>
</dbReference>
<dbReference type="EMBL" id="SKBL01000001">
    <property type="protein sequence ID" value="TFU18108.1"/>
    <property type="molecule type" value="Genomic_DNA"/>
</dbReference>
<dbReference type="Proteomes" id="UP000297244">
    <property type="component" value="Unassembled WGS sequence"/>
</dbReference>
<feature type="active site" description="Charge relay system" evidence="5">
    <location>
        <position position="208"/>
    </location>
</feature>
<dbReference type="PROSITE" id="PS51892">
    <property type="entry name" value="SUBTILASE"/>
    <property type="match status" value="1"/>
</dbReference>
<dbReference type="PANTHER" id="PTHR43806">
    <property type="entry name" value="PEPTIDASE S8"/>
    <property type="match status" value="1"/>
</dbReference>
<keyword evidence="7" id="KW-0732">Signal</keyword>
<dbReference type="InterPro" id="IPR023827">
    <property type="entry name" value="Peptidase_S8_Asp-AS"/>
</dbReference>
<proteinExistence type="inferred from homology"/>
<evidence type="ECO:0000256" key="7">
    <source>
        <dbReference type="SAM" id="SignalP"/>
    </source>
</evidence>
<feature type="active site" description="Charge relay system" evidence="5">
    <location>
        <position position="169"/>
    </location>
</feature>
<dbReference type="Gene3D" id="3.40.50.200">
    <property type="entry name" value="Peptidase S8/S53 domain"/>
    <property type="match status" value="1"/>
</dbReference>
<dbReference type="PRINTS" id="PR00723">
    <property type="entry name" value="SUBTILISIN"/>
</dbReference>
<gene>
    <name evidence="9" type="ORF">E0489_00895</name>
</gene>
<keyword evidence="3 5" id="KW-0378">Hydrolase</keyword>
<evidence type="ECO:0000256" key="2">
    <source>
        <dbReference type="ARBA" id="ARBA00022670"/>
    </source>
</evidence>
<dbReference type="SUPFAM" id="SSF52743">
    <property type="entry name" value="Subtilisin-like"/>
    <property type="match status" value="1"/>
</dbReference>
<dbReference type="PROSITE" id="PS00138">
    <property type="entry name" value="SUBTILASE_SER"/>
    <property type="match status" value="1"/>
</dbReference>
<feature type="domain" description="Peptidase S8/S53" evidence="8">
    <location>
        <begin position="164"/>
        <end position="423"/>
    </location>
</feature>
<evidence type="ECO:0000313" key="10">
    <source>
        <dbReference type="Proteomes" id="UP000297244"/>
    </source>
</evidence>
<comment type="similarity">
    <text evidence="1 5 6">Belongs to the peptidase S8 family.</text>
</comment>
<evidence type="ECO:0000256" key="6">
    <source>
        <dbReference type="RuleBase" id="RU003355"/>
    </source>
</evidence>
<dbReference type="PROSITE" id="PS51257">
    <property type="entry name" value="PROKAR_LIPOPROTEIN"/>
    <property type="match status" value="1"/>
</dbReference>
<evidence type="ECO:0000259" key="8">
    <source>
        <dbReference type="Pfam" id="PF00082"/>
    </source>
</evidence>
<organism evidence="9 10">
    <name type="scientific">Thermus tengchongensis</name>
    <dbReference type="NCBI Taxonomy" id="1214928"/>
    <lineage>
        <taxon>Bacteria</taxon>
        <taxon>Thermotogati</taxon>
        <taxon>Deinococcota</taxon>
        <taxon>Deinococci</taxon>
        <taxon>Thermales</taxon>
        <taxon>Thermaceae</taxon>
        <taxon>Thermus</taxon>
    </lineage>
</organism>